<name>A0A0B7BVJ6_9EUPU</name>
<evidence type="ECO:0000313" key="1">
    <source>
        <dbReference type="EMBL" id="CEK97008.1"/>
    </source>
</evidence>
<dbReference type="AlphaFoldDB" id="A0A0B7BVJ6"/>
<feature type="non-terminal residue" evidence="1">
    <location>
        <position position="53"/>
    </location>
</feature>
<organism evidence="1">
    <name type="scientific">Arion vulgaris</name>
    <dbReference type="NCBI Taxonomy" id="1028688"/>
    <lineage>
        <taxon>Eukaryota</taxon>
        <taxon>Metazoa</taxon>
        <taxon>Spiralia</taxon>
        <taxon>Lophotrochozoa</taxon>
        <taxon>Mollusca</taxon>
        <taxon>Gastropoda</taxon>
        <taxon>Heterobranchia</taxon>
        <taxon>Euthyneura</taxon>
        <taxon>Panpulmonata</taxon>
        <taxon>Eupulmonata</taxon>
        <taxon>Stylommatophora</taxon>
        <taxon>Helicina</taxon>
        <taxon>Arionoidea</taxon>
        <taxon>Arionidae</taxon>
        <taxon>Arion</taxon>
    </lineage>
</organism>
<accession>A0A0B7BVJ6</accession>
<protein>
    <submittedName>
        <fullName evidence="1">Uncharacterized protein</fullName>
    </submittedName>
</protein>
<dbReference type="EMBL" id="HACG01050143">
    <property type="protein sequence ID" value="CEK97008.1"/>
    <property type="molecule type" value="Transcribed_RNA"/>
</dbReference>
<proteinExistence type="predicted"/>
<sequence>MGPYYRNYYYYKAITRFDEIPTTSSSNEQPTNRVERVYCCPRKHNERRSYNKR</sequence>
<reference evidence="1" key="1">
    <citation type="submission" date="2014-12" db="EMBL/GenBank/DDBJ databases">
        <title>Insight into the proteome of Arion vulgaris.</title>
        <authorList>
            <person name="Aradska J."/>
            <person name="Bulat T."/>
            <person name="Smidak R."/>
            <person name="Sarate P."/>
            <person name="Gangsoo J."/>
            <person name="Sialana F."/>
            <person name="Bilban M."/>
            <person name="Lubec G."/>
        </authorList>
    </citation>
    <scope>NUCLEOTIDE SEQUENCE</scope>
    <source>
        <tissue evidence="1">Skin</tissue>
    </source>
</reference>
<gene>
    <name evidence="1" type="primary">ORF214349</name>
</gene>